<evidence type="ECO:0000313" key="2">
    <source>
        <dbReference type="EMBL" id="CAA9470138.1"/>
    </source>
</evidence>
<organism evidence="2">
    <name type="scientific">uncultured Solirubrobacteraceae bacterium</name>
    <dbReference type="NCBI Taxonomy" id="1162706"/>
    <lineage>
        <taxon>Bacteria</taxon>
        <taxon>Bacillati</taxon>
        <taxon>Actinomycetota</taxon>
        <taxon>Thermoleophilia</taxon>
        <taxon>Solirubrobacterales</taxon>
        <taxon>Solirubrobacteraceae</taxon>
        <taxon>environmental samples</taxon>
    </lineage>
</organism>
<feature type="non-terminal residue" evidence="2">
    <location>
        <position position="1"/>
    </location>
</feature>
<evidence type="ECO:0000256" key="1">
    <source>
        <dbReference type="SAM" id="MobiDB-lite"/>
    </source>
</evidence>
<dbReference type="EMBL" id="CADCVL010000117">
    <property type="protein sequence ID" value="CAA9470138.1"/>
    <property type="molecule type" value="Genomic_DNA"/>
</dbReference>
<gene>
    <name evidence="2" type="ORF">AVDCRST_MAG65-697</name>
</gene>
<feature type="region of interest" description="Disordered" evidence="1">
    <location>
        <begin position="19"/>
        <end position="60"/>
    </location>
</feature>
<name>A0A6J4RKJ8_9ACTN</name>
<feature type="non-terminal residue" evidence="2">
    <location>
        <position position="60"/>
    </location>
</feature>
<accession>A0A6J4RKJ8</accession>
<reference evidence="2" key="1">
    <citation type="submission" date="2020-02" db="EMBL/GenBank/DDBJ databases">
        <authorList>
            <person name="Meier V. D."/>
        </authorList>
    </citation>
    <scope>NUCLEOTIDE SEQUENCE</scope>
    <source>
        <strain evidence="2">AVDCRST_MAG65</strain>
    </source>
</reference>
<dbReference type="AlphaFoldDB" id="A0A6J4RKJ8"/>
<proteinExistence type="predicted"/>
<protein>
    <submittedName>
        <fullName evidence="2">Uncharacterized protein</fullName>
    </submittedName>
</protein>
<sequence length="60" mass="6376">ELASRRGRRLVRPVPVAAGSHAALRGADPWRPGSTALRTHPGRAGEDQLDLGDDPQVRGV</sequence>